<reference evidence="2 3" key="1">
    <citation type="submission" date="2016-05" db="EMBL/GenBank/DDBJ databases">
        <title>Comparative analysis of secretome profiles of manganese(II)-oxidizing ascomycete fungi.</title>
        <authorList>
            <consortium name="DOE Joint Genome Institute"/>
            <person name="Zeiner C.A."/>
            <person name="Purvine S.O."/>
            <person name="Zink E.M."/>
            <person name="Wu S."/>
            <person name="Pasa-Tolic L."/>
            <person name="Chaput D.L."/>
            <person name="Haridas S."/>
            <person name="Grigoriev I.V."/>
            <person name="Santelli C.M."/>
            <person name="Hansel C.M."/>
        </authorList>
    </citation>
    <scope>NUCLEOTIDE SEQUENCE [LARGE SCALE GENOMIC DNA]</scope>
    <source>
        <strain evidence="2 3">AP3s5-JAC2a</strain>
    </source>
</reference>
<dbReference type="GeneID" id="28766478"/>
<evidence type="ECO:0000313" key="2">
    <source>
        <dbReference type="EMBL" id="OAG05011.1"/>
    </source>
</evidence>
<dbReference type="Pfam" id="PF23151">
    <property type="entry name" value="NuiA_2"/>
    <property type="match status" value="1"/>
</dbReference>
<sequence>MSDADYEAFLNKANANSNEGRAQAQSQSEGYGTKSVNAAVPQALKSVEATYTSDADEPFEPVALNYDGDEITEQQLKEILSHNDEVEELSVSKWDPKGQYKNVVDTVKKVVDGEVKVFRVALTGAREEYYVVGVKDGKVLGLKALSVES</sequence>
<dbReference type="Gene3D" id="3.40.1460.10">
    <property type="entry name" value="Nuclease A inhibitor-like"/>
    <property type="match status" value="1"/>
</dbReference>
<protein>
    <submittedName>
        <fullName evidence="2">Uncharacterized protein</fullName>
    </submittedName>
</protein>
<dbReference type="OrthoDB" id="5366485at2759"/>
<dbReference type="PANTHER" id="PTHR42093">
    <property type="match status" value="1"/>
</dbReference>
<keyword evidence="3" id="KW-1185">Reference proteome</keyword>
<dbReference type="PANTHER" id="PTHR42093:SF1">
    <property type="match status" value="1"/>
</dbReference>
<feature type="compositionally biased region" description="Polar residues" evidence="1">
    <location>
        <begin position="13"/>
        <end position="34"/>
    </location>
</feature>
<evidence type="ECO:0000313" key="3">
    <source>
        <dbReference type="Proteomes" id="UP000077069"/>
    </source>
</evidence>
<dbReference type="RefSeq" id="XP_018035376.1">
    <property type="nucleotide sequence ID" value="XM_018182992.1"/>
</dbReference>
<dbReference type="InterPro" id="IPR056539">
    <property type="entry name" value="NuiA-like"/>
</dbReference>
<dbReference type="EMBL" id="KV441553">
    <property type="protein sequence ID" value="OAG05011.1"/>
    <property type="molecule type" value="Genomic_DNA"/>
</dbReference>
<dbReference type="AlphaFoldDB" id="A0A177CCV4"/>
<organism evidence="2 3">
    <name type="scientific">Paraphaeosphaeria sporulosa</name>
    <dbReference type="NCBI Taxonomy" id="1460663"/>
    <lineage>
        <taxon>Eukaryota</taxon>
        <taxon>Fungi</taxon>
        <taxon>Dikarya</taxon>
        <taxon>Ascomycota</taxon>
        <taxon>Pezizomycotina</taxon>
        <taxon>Dothideomycetes</taxon>
        <taxon>Pleosporomycetidae</taxon>
        <taxon>Pleosporales</taxon>
        <taxon>Massarineae</taxon>
        <taxon>Didymosphaeriaceae</taxon>
        <taxon>Paraphaeosphaeria</taxon>
    </lineage>
</organism>
<dbReference type="Proteomes" id="UP000077069">
    <property type="component" value="Unassembled WGS sequence"/>
</dbReference>
<feature type="region of interest" description="Disordered" evidence="1">
    <location>
        <begin position="1"/>
        <end position="34"/>
    </location>
</feature>
<name>A0A177CCV4_9PLEO</name>
<gene>
    <name evidence="2" type="ORF">CC84DRAFT_1218407</name>
</gene>
<dbReference type="InParanoid" id="A0A177CCV4"/>
<proteinExistence type="predicted"/>
<accession>A0A177CCV4</accession>
<evidence type="ECO:0000256" key="1">
    <source>
        <dbReference type="SAM" id="MobiDB-lite"/>
    </source>
</evidence>